<comment type="caution">
    <text evidence="2">The sequence shown here is derived from an EMBL/GenBank/DDBJ whole genome shotgun (WGS) entry which is preliminary data.</text>
</comment>
<accession>A0AAE1HSS7</accession>
<protein>
    <submittedName>
        <fullName evidence="2">tRNA dimethylallyltransferase 1</fullName>
    </submittedName>
</protein>
<gene>
    <name evidence="2" type="ORF">KUF71_015124</name>
</gene>
<keyword evidence="3" id="KW-1185">Reference proteome</keyword>
<evidence type="ECO:0000313" key="3">
    <source>
        <dbReference type="Proteomes" id="UP001219518"/>
    </source>
</evidence>
<feature type="region of interest" description="Disordered" evidence="1">
    <location>
        <begin position="108"/>
        <end position="128"/>
    </location>
</feature>
<organism evidence="2 3">
    <name type="scientific">Frankliniella fusca</name>
    <dbReference type="NCBI Taxonomy" id="407009"/>
    <lineage>
        <taxon>Eukaryota</taxon>
        <taxon>Metazoa</taxon>
        <taxon>Ecdysozoa</taxon>
        <taxon>Arthropoda</taxon>
        <taxon>Hexapoda</taxon>
        <taxon>Insecta</taxon>
        <taxon>Pterygota</taxon>
        <taxon>Neoptera</taxon>
        <taxon>Paraneoptera</taxon>
        <taxon>Thysanoptera</taxon>
        <taxon>Terebrantia</taxon>
        <taxon>Thripoidea</taxon>
        <taxon>Thripidae</taxon>
        <taxon>Frankliniella</taxon>
    </lineage>
</organism>
<evidence type="ECO:0000313" key="2">
    <source>
        <dbReference type="EMBL" id="KAK3926788.1"/>
    </source>
</evidence>
<feature type="non-terminal residue" evidence="2">
    <location>
        <position position="1"/>
    </location>
</feature>
<reference evidence="2" key="1">
    <citation type="submission" date="2021-07" db="EMBL/GenBank/DDBJ databases">
        <authorList>
            <person name="Catto M.A."/>
            <person name="Jacobson A."/>
            <person name="Kennedy G."/>
            <person name="Labadie P."/>
            <person name="Hunt B.G."/>
            <person name="Srinivasan R."/>
        </authorList>
    </citation>
    <scope>NUCLEOTIDE SEQUENCE</scope>
    <source>
        <strain evidence="2">PL_HMW_Pooled</strain>
        <tissue evidence="2">Head</tissue>
    </source>
</reference>
<proteinExistence type="predicted"/>
<dbReference type="Proteomes" id="UP001219518">
    <property type="component" value="Unassembled WGS sequence"/>
</dbReference>
<evidence type="ECO:0000256" key="1">
    <source>
        <dbReference type="SAM" id="MobiDB-lite"/>
    </source>
</evidence>
<dbReference type="EMBL" id="JAHWGI010001270">
    <property type="protein sequence ID" value="KAK3926788.1"/>
    <property type="molecule type" value="Genomic_DNA"/>
</dbReference>
<name>A0AAE1HSS7_9NEOP</name>
<sequence length="153" mass="16129">AGPGRAGGAGSRRLSLAQLTSQTRLARVVSCLSPPAQLASAVCFFLSLSSSLSISLPQSHWCLSAAAGPSARVSRVGHALRFRPAAPRAAACWSRALTEMGAKESMLMERRHPQRQSLNQDRQQGLQGQQQAVGAADCGCNKAYTPGGDPNMW</sequence>
<reference evidence="2" key="2">
    <citation type="journal article" date="2023" name="BMC Genomics">
        <title>Pest status, molecular evolution, and epigenetic factors derived from the genome assembly of Frankliniella fusca, a thysanopteran phytovirus vector.</title>
        <authorList>
            <person name="Catto M.A."/>
            <person name="Labadie P.E."/>
            <person name="Jacobson A.L."/>
            <person name="Kennedy G.G."/>
            <person name="Srinivasan R."/>
            <person name="Hunt B.G."/>
        </authorList>
    </citation>
    <scope>NUCLEOTIDE SEQUENCE</scope>
    <source>
        <strain evidence="2">PL_HMW_Pooled</strain>
    </source>
</reference>
<dbReference type="AlphaFoldDB" id="A0AAE1HSS7"/>